<dbReference type="InterPro" id="IPR040193">
    <property type="entry name" value="EFHC1/EFHC2/EFHB"/>
</dbReference>
<dbReference type="PANTHER" id="PTHR12086:SF12">
    <property type="entry name" value="EF-HAND DOMAIN-CONTAINING FAMILY MEMBER B"/>
    <property type="match status" value="1"/>
</dbReference>
<feature type="compositionally biased region" description="Basic and acidic residues" evidence="5">
    <location>
        <begin position="50"/>
        <end position="65"/>
    </location>
</feature>
<evidence type="ECO:0000256" key="5">
    <source>
        <dbReference type="SAM" id="MobiDB-lite"/>
    </source>
</evidence>
<protein>
    <recommendedName>
        <fullName evidence="6">EFHB C-terminal EF-hand domain-containing protein</fullName>
    </recommendedName>
</protein>
<dbReference type="Pfam" id="PF25325">
    <property type="entry name" value="EF-hand_EFHB_C"/>
    <property type="match status" value="1"/>
</dbReference>
<feature type="domain" description="EFHB C-terminal EF-hand" evidence="6">
    <location>
        <begin position="374"/>
        <end position="442"/>
    </location>
</feature>
<evidence type="ECO:0000256" key="1">
    <source>
        <dbReference type="ARBA" id="ARBA00004245"/>
    </source>
</evidence>
<dbReference type="AlphaFoldDB" id="A0A7S0JLB4"/>
<keyword evidence="2" id="KW-0963">Cytoplasm</keyword>
<feature type="region of interest" description="Disordered" evidence="5">
    <location>
        <begin position="1"/>
        <end position="73"/>
    </location>
</feature>
<gene>
    <name evidence="7" type="ORF">CLEP1334_LOCUS29477</name>
</gene>
<dbReference type="EMBL" id="HBER01058999">
    <property type="protein sequence ID" value="CAD8554186.1"/>
    <property type="molecule type" value="Transcribed_RNA"/>
</dbReference>
<organism evidence="7">
    <name type="scientific">Calcidiscus leptoporus</name>
    <dbReference type="NCBI Taxonomy" id="127549"/>
    <lineage>
        <taxon>Eukaryota</taxon>
        <taxon>Haptista</taxon>
        <taxon>Haptophyta</taxon>
        <taxon>Prymnesiophyceae</taxon>
        <taxon>Coccolithales</taxon>
        <taxon>Calcidiscaceae</taxon>
        <taxon>Calcidiscus</taxon>
    </lineage>
</organism>
<name>A0A7S0JLB4_9EUKA</name>
<comment type="subcellular location">
    <subcellularLocation>
        <location evidence="1">Cytoplasm</location>
        <location evidence="1">Cytoskeleton</location>
    </subcellularLocation>
</comment>
<keyword evidence="3" id="KW-0677">Repeat</keyword>
<evidence type="ECO:0000313" key="7">
    <source>
        <dbReference type="EMBL" id="CAD8554186.1"/>
    </source>
</evidence>
<dbReference type="GO" id="GO:0005856">
    <property type="term" value="C:cytoskeleton"/>
    <property type="evidence" value="ECO:0007669"/>
    <property type="project" value="UniProtKB-SubCell"/>
</dbReference>
<evidence type="ECO:0000256" key="2">
    <source>
        <dbReference type="ARBA" id="ARBA00022490"/>
    </source>
</evidence>
<keyword evidence="4" id="KW-0206">Cytoskeleton</keyword>
<proteinExistence type="predicted"/>
<evidence type="ECO:0000256" key="4">
    <source>
        <dbReference type="ARBA" id="ARBA00023212"/>
    </source>
</evidence>
<sequence length="443" mass="48474">MSSTLLRKPLGGGTAYSNMSFLGPPGLAQPTDSTPHLPPAGIGGEAHGSSAERNETTEKALKPEIYECPPPTPDYMRRWRKNLEPGAVILHPGVSSDTAHERLSVYGRPEPVGVKVHEVLNVAAKSQLLEQQQEKKEAIYLSNKKEPLGKAYKRGHMLPPALYGNGFGKPTPQDVSGEASKDLLHPVEKLNDPAEHQLYVKSHANYHPGEQRNRGYSWVDKNGGIDPSRFSFGADVKAREIDGVAKSLNPLIEGDAPSQVVVSKRLEDFREVNNEPLGKVKYLGHGKHTSDEHVFGVPSQRAPEWGVRECVAKYSAEEQQPDKDLGKSIRPGWRNCAPEDRVFGTPSIRDDIARPTLKSVADHQNYGDEHPASALLYPANYSDSGVSSDDFLEARSKEEISEIFAAAGEVMEEDHIAATFAKAAKLDPNGLVSIESFRRTLNA</sequence>
<accession>A0A7S0JLB4</accession>
<dbReference type="PANTHER" id="PTHR12086">
    <property type="entry name" value="EF-HAND DOMAIN C-TERMINAL CONTAINING PROTEIN"/>
    <property type="match status" value="1"/>
</dbReference>
<dbReference type="InterPro" id="IPR057428">
    <property type="entry name" value="EFHB_EF-hand_C"/>
</dbReference>
<evidence type="ECO:0000259" key="6">
    <source>
        <dbReference type="Pfam" id="PF25325"/>
    </source>
</evidence>
<evidence type="ECO:0000256" key="3">
    <source>
        <dbReference type="ARBA" id="ARBA00022737"/>
    </source>
</evidence>
<reference evidence="7" key="1">
    <citation type="submission" date="2021-01" db="EMBL/GenBank/DDBJ databases">
        <authorList>
            <person name="Corre E."/>
            <person name="Pelletier E."/>
            <person name="Niang G."/>
            <person name="Scheremetjew M."/>
            <person name="Finn R."/>
            <person name="Kale V."/>
            <person name="Holt S."/>
            <person name="Cochrane G."/>
            <person name="Meng A."/>
            <person name="Brown T."/>
            <person name="Cohen L."/>
        </authorList>
    </citation>
    <scope>NUCLEOTIDE SEQUENCE</scope>
    <source>
        <strain evidence="7">RCC1130</strain>
    </source>
</reference>